<dbReference type="Proteomes" id="UP000616143">
    <property type="component" value="Unassembled WGS sequence"/>
</dbReference>
<dbReference type="RefSeq" id="WP_126449218.1">
    <property type="nucleotide sequence ID" value="NZ_AP018553.1"/>
</dbReference>
<gene>
    <name evidence="5" type="ORF">GCM10007116_06390</name>
    <name evidence="4" type="ORF">HS1genome_0300</name>
</gene>
<evidence type="ECO:0000256" key="2">
    <source>
        <dbReference type="ARBA" id="ARBA00022980"/>
    </source>
</evidence>
<evidence type="ECO:0000313" key="4">
    <source>
        <dbReference type="EMBL" id="BBD71911.1"/>
    </source>
</evidence>
<evidence type="ECO:0000256" key="3">
    <source>
        <dbReference type="ARBA" id="ARBA00023274"/>
    </source>
</evidence>
<organism evidence="4 6">
    <name type="scientific">Sulfodiicoccus acidiphilus</name>
    <dbReference type="NCBI Taxonomy" id="1670455"/>
    <lineage>
        <taxon>Archaea</taxon>
        <taxon>Thermoproteota</taxon>
        <taxon>Thermoprotei</taxon>
        <taxon>Sulfolobales</taxon>
        <taxon>Sulfolobaceae</taxon>
        <taxon>Sulfodiicoccus</taxon>
    </lineage>
</organism>
<keyword evidence="3" id="KW-0687">Ribonucleoprotein</keyword>
<name>A0A348B159_9CREN</name>
<accession>A0A348B159</accession>
<evidence type="ECO:0000313" key="6">
    <source>
        <dbReference type="Proteomes" id="UP000276741"/>
    </source>
</evidence>
<proteinExistence type="inferred from homology"/>
<dbReference type="Proteomes" id="UP000276741">
    <property type="component" value="Chromosome"/>
</dbReference>
<reference evidence="5" key="1">
    <citation type="journal article" date="2014" name="Int. J. Syst. Evol. Microbiol.">
        <title>Complete genome sequence of Corynebacterium casei LMG S-19264T (=DSM 44701T), isolated from a smear-ripened cheese.</title>
        <authorList>
            <consortium name="US DOE Joint Genome Institute (JGI-PGF)"/>
            <person name="Walter F."/>
            <person name="Albersmeier A."/>
            <person name="Kalinowski J."/>
            <person name="Ruckert C."/>
        </authorList>
    </citation>
    <scope>NUCLEOTIDE SEQUENCE</scope>
    <source>
        <strain evidence="5">JCM 31740</strain>
    </source>
</reference>
<evidence type="ECO:0000313" key="5">
    <source>
        <dbReference type="EMBL" id="GGT91394.1"/>
    </source>
</evidence>
<dbReference type="InterPro" id="IPR001515">
    <property type="entry name" value="Ribosomal_eL32"/>
</dbReference>
<dbReference type="Pfam" id="PF01655">
    <property type="entry name" value="Ribosomal_L32e"/>
    <property type="match status" value="1"/>
</dbReference>
<dbReference type="GO" id="GO:0022625">
    <property type="term" value="C:cytosolic large ribosomal subunit"/>
    <property type="evidence" value="ECO:0007669"/>
    <property type="project" value="TreeGrafter"/>
</dbReference>
<dbReference type="CDD" id="cd00513">
    <property type="entry name" value="Ribosomal_L32_L32e"/>
    <property type="match status" value="1"/>
</dbReference>
<sequence length="128" mass="14891">MSEEIDYLRKLKARRIKGPTFRRFDWDEYFRIGRRDTWRKPRGLDNGMRLRLKGYPPSPDPGYRTPVIIRDLHPTGLRIVKVSNERELESIKDSSGKVIVVLAGSLGLRKRIVLLNKAKEYGLRVTNG</sequence>
<dbReference type="GO" id="GO:0003735">
    <property type="term" value="F:structural constituent of ribosome"/>
    <property type="evidence" value="ECO:0007669"/>
    <property type="project" value="InterPro"/>
</dbReference>
<dbReference type="OrthoDB" id="372100at2157"/>
<dbReference type="GO" id="GO:0006412">
    <property type="term" value="P:translation"/>
    <property type="evidence" value="ECO:0007669"/>
    <property type="project" value="InterPro"/>
</dbReference>
<dbReference type="SMART" id="SM01393">
    <property type="entry name" value="Ribosomal_L32e"/>
    <property type="match status" value="1"/>
</dbReference>
<evidence type="ECO:0000256" key="1">
    <source>
        <dbReference type="ARBA" id="ARBA00008431"/>
    </source>
</evidence>
<dbReference type="EMBL" id="AP018553">
    <property type="protein sequence ID" value="BBD71911.1"/>
    <property type="molecule type" value="Genomic_DNA"/>
</dbReference>
<comment type="similarity">
    <text evidence="1">Belongs to the eukaryotic ribosomal protein eL32 family.</text>
</comment>
<keyword evidence="2 4" id="KW-0689">Ribosomal protein</keyword>
<reference evidence="5" key="4">
    <citation type="submission" date="2020-09" db="EMBL/GenBank/DDBJ databases">
        <authorList>
            <person name="Sun Q."/>
            <person name="Ohkuma M."/>
        </authorList>
    </citation>
    <scope>NUCLEOTIDE SEQUENCE</scope>
    <source>
        <strain evidence="5">JCM 31740</strain>
    </source>
</reference>
<dbReference type="InterPro" id="IPR036351">
    <property type="entry name" value="Ribosomal_eL32_sf"/>
</dbReference>
<dbReference type="PANTHER" id="PTHR23413">
    <property type="entry name" value="60S RIBOSOMAL PROTEIN L32 AND DNA-DIRECTED RNA POLYMERASE II, SUBUNIT N"/>
    <property type="match status" value="1"/>
</dbReference>
<reference evidence="4" key="3">
    <citation type="journal article" date="2019" name="BMC Res. Notes">
        <title>Complete genome sequence of the Sulfodiicoccus acidiphilus strain HS-1T, the first crenarchaeon that lacks polB3, isolated from an acidic hot spring in Ohwaku-dani, Hakone, Japan.</title>
        <authorList>
            <person name="Sakai H.D."/>
            <person name="Kurosawa N."/>
        </authorList>
    </citation>
    <scope>NUCLEOTIDE SEQUENCE</scope>
    <source>
        <strain evidence="4">HS-1</strain>
    </source>
</reference>
<dbReference type="AlphaFoldDB" id="A0A348B159"/>
<protein>
    <submittedName>
        <fullName evidence="4">50S ribosomal protein L32e</fullName>
    </submittedName>
</protein>
<keyword evidence="6" id="KW-1185">Reference proteome</keyword>
<dbReference type="KEGG" id="sacd:HS1genome_0300"/>
<dbReference type="PANTHER" id="PTHR23413:SF1">
    <property type="entry name" value="RIBOSOMAL PROTEIN L32"/>
    <property type="match status" value="1"/>
</dbReference>
<dbReference type="EMBL" id="BMQS01000005">
    <property type="protein sequence ID" value="GGT91394.1"/>
    <property type="molecule type" value="Genomic_DNA"/>
</dbReference>
<reference evidence="6" key="2">
    <citation type="submission" date="2018-04" db="EMBL/GenBank/DDBJ databases">
        <title>Complete genome sequence of Sulfodiicoccus acidiphilus strain HS-1.</title>
        <authorList>
            <person name="Sakai H.D."/>
            <person name="Kurosawa N."/>
        </authorList>
    </citation>
    <scope>NUCLEOTIDE SEQUENCE [LARGE SCALE GENOMIC DNA]</scope>
    <source>
        <strain evidence="6">HS-1</strain>
    </source>
</reference>
<dbReference type="SUPFAM" id="SSF52042">
    <property type="entry name" value="Ribosomal protein L32e"/>
    <property type="match status" value="1"/>
</dbReference>
<dbReference type="GeneID" id="38665800"/>